<proteinExistence type="predicted"/>
<evidence type="ECO:0000313" key="2">
    <source>
        <dbReference type="EMBL" id="KHN42225.1"/>
    </source>
</evidence>
<dbReference type="Proteomes" id="UP000053555">
    <property type="component" value="Unassembled WGS sequence"/>
</dbReference>
<name>A0A0B2SAP4_GLYSO</name>
<reference evidence="2" key="1">
    <citation type="submission" date="2014-07" db="EMBL/GenBank/DDBJ databases">
        <title>Identification of a novel salt tolerance gene in wild soybean by whole-genome sequencing.</title>
        <authorList>
            <person name="Lam H.-M."/>
            <person name="Qi X."/>
            <person name="Li M.-W."/>
            <person name="Liu X."/>
            <person name="Xie M."/>
            <person name="Ni M."/>
            <person name="Xu X."/>
        </authorList>
    </citation>
    <scope>NUCLEOTIDE SEQUENCE [LARGE SCALE GENOMIC DNA]</scope>
    <source>
        <tissue evidence="2">Root</tissue>
    </source>
</reference>
<organism evidence="2">
    <name type="scientific">Glycine soja</name>
    <name type="common">Wild soybean</name>
    <dbReference type="NCBI Taxonomy" id="3848"/>
    <lineage>
        <taxon>Eukaryota</taxon>
        <taxon>Viridiplantae</taxon>
        <taxon>Streptophyta</taxon>
        <taxon>Embryophyta</taxon>
        <taxon>Tracheophyta</taxon>
        <taxon>Spermatophyta</taxon>
        <taxon>Magnoliopsida</taxon>
        <taxon>eudicotyledons</taxon>
        <taxon>Gunneridae</taxon>
        <taxon>Pentapetalae</taxon>
        <taxon>rosids</taxon>
        <taxon>fabids</taxon>
        <taxon>Fabales</taxon>
        <taxon>Fabaceae</taxon>
        <taxon>Papilionoideae</taxon>
        <taxon>50 kb inversion clade</taxon>
        <taxon>NPAAA clade</taxon>
        <taxon>indigoferoid/millettioid clade</taxon>
        <taxon>Phaseoleae</taxon>
        <taxon>Glycine</taxon>
        <taxon>Glycine subgen. Soja</taxon>
    </lineage>
</organism>
<sequence>MIGCPELPNLSPYATKLIPRAVANPLSPKLEAVPPFPPIIIISDSPFGEAAAPPDSPVGEATDLSDSLSGEAVALSDSPVFHLIGEEEAQTQDTQDLSQDF</sequence>
<protein>
    <submittedName>
        <fullName evidence="2">Uncharacterized protein</fullName>
    </submittedName>
</protein>
<evidence type="ECO:0000256" key="1">
    <source>
        <dbReference type="SAM" id="MobiDB-lite"/>
    </source>
</evidence>
<dbReference type="EMBL" id="KN644668">
    <property type="protein sequence ID" value="KHN42225.1"/>
    <property type="molecule type" value="Genomic_DNA"/>
</dbReference>
<accession>A0A0B2SAP4</accession>
<dbReference type="AlphaFoldDB" id="A0A0B2SAP4"/>
<feature type="region of interest" description="Disordered" evidence="1">
    <location>
        <begin position="47"/>
        <end position="69"/>
    </location>
</feature>
<gene>
    <name evidence="2" type="ORF">glysoja_046963</name>
</gene>